<dbReference type="PANTHER" id="PTHR42699:SF1">
    <property type="entry name" value="CYSTATHIONINE GAMMA-SYNTHASE-RELATED"/>
    <property type="match status" value="1"/>
</dbReference>
<sequence>MKIATEVGDSIPPNTKHAVSVSLPTWEATVGYEEGEKWVVERMTTGYPRFFIHKSIQRLCNVLKDKYAKEEETCLVFPSYQVAKRCREFCKVKSKVTLRNKIRILQLATSKPLNKEEESWKRECKIAVVFAQKDLYPLLKQYWQHTGEIISSRLAEYVLAELFELEHSDGKQNEEFVENRFGRSLDFSFAGRAKLLIKRRIARKVVDVDEDDDETAQQQQEQQEQQQQQQQQTNNRSDSGSDDEASTATGNGEDNETSFTHSPGIPRDDVIRVEFSDVDDDEDDGNFAHMDHNSAIPAELIDEVEFEQINISPPSPQNTDCASSGILTDNLEATSIHLNPERDVFLFPSGMASIFTAHRLLLELDSKRVRRNAVTSDPIGYGGAYKKTVMFGFPYTDTLSILRKFNHTHFLGHGDAQSMAELKEILHSGEQILAVFLESPSNPLLKMADLVELKRLSNIYGFYIVIDETVGGFLNIDVLPYADIVCSSLTKIFSGDSNVMAGSIVLNPKSGLYEFATKMLHLTEKWYEDLLWCEDAICLERNSRDFISRSIIVNENTEALLEKVILPNVGEGKLFKRLYYPKYTSVETKANYDTVKAKSVGSGYGGLFSVTFHNIEQAKMFFNSLELCKGPSLGTNFTLACPYTILAHYQEMEEVAKYGLDVSLVRVSVGLENKSELQAVFEKSIAHALGKE</sequence>
<evidence type="ECO:0000256" key="3">
    <source>
        <dbReference type="SAM" id="MobiDB-lite"/>
    </source>
</evidence>
<dbReference type="EMBL" id="CP015057">
    <property type="protein sequence ID" value="QGN16263.1"/>
    <property type="molecule type" value="Genomic_DNA"/>
</dbReference>
<dbReference type="InterPro" id="IPR054542">
    <property type="entry name" value="Cys_met_metab_PP"/>
</dbReference>
<proteinExistence type="predicted"/>
<gene>
    <name evidence="4" type="primary">STR2</name>
    <name evidence="4" type="ORF">FIM1_2968</name>
</gene>
<evidence type="ECO:0000256" key="1">
    <source>
        <dbReference type="ARBA" id="ARBA00001933"/>
    </source>
</evidence>
<reference evidence="4 5" key="1">
    <citation type="submission" date="2016-03" db="EMBL/GenBank/DDBJ databases">
        <title>How can Kluyveromyces marxianus grow so fast - potential evolutionary course in Saccharomyces Complex revealed by comparative genomics.</title>
        <authorList>
            <person name="Mo W."/>
            <person name="Lu W."/>
            <person name="Yang X."/>
            <person name="Qi J."/>
            <person name="Lv H."/>
        </authorList>
    </citation>
    <scope>NUCLEOTIDE SEQUENCE [LARGE SCALE GENOMIC DNA]</scope>
    <source>
        <strain evidence="4 5">FIM1</strain>
    </source>
</reference>
<dbReference type="InterPro" id="IPR015421">
    <property type="entry name" value="PyrdxlP-dep_Trfase_major"/>
</dbReference>
<dbReference type="InterPro" id="IPR051750">
    <property type="entry name" value="Trans-sulfuration_enzymes"/>
</dbReference>
<protein>
    <submittedName>
        <fullName evidence="4">Cystathionine gamma-synthase</fullName>
    </submittedName>
</protein>
<dbReference type="Pfam" id="PF01053">
    <property type="entry name" value="Cys_Met_Meta_PP"/>
    <property type="match status" value="1"/>
</dbReference>
<dbReference type="Proteomes" id="UP000422736">
    <property type="component" value="Chromosome 4"/>
</dbReference>
<keyword evidence="2" id="KW-0663">Pyridoxal phosphate</keyword>
<evidence type="ECO:0000313" key="4">
    <source>
        <dbReference type="EMBL" id="QGN16263.1"/>
    </source>
</evidence>
<comment type="cofactor">
    <cofactor evidence="1">
        <name>pyridoxal 5'-phosphate</name>
        <dbReference type="ChEBI" id="CHEBI:597326"/>
    </cofactor>
</comment>
<feature type="compositionally biased region" description="Low complexity" evidence="3">
    <location>
        <begin position="217"/>
        <end position="232"/>
    </location>
</feature>
<dbReference type="Gene3D" id="3.90.1150.10">
    <property type="entry name" value="Aspartate Aminotransferase, domain 1"/>
    <property type="match status" value="1"/>
</dbReference>
<dbReference type="PROSITE" id="PS00868">
    <property type="entry name" value="CYS_MET_METAB_PP"/>
    <property type="match status" value="1"/>
</dbReference>
<feature type="region of interest" description="Disordered" evidence="3">
    <location>
        <begin position="211"/>
        <end position="269"/>
    </location>
</feature>
<organism evidence="4 5">
    <name type="scientific">Kluyveromyces marxianus</name>
    <name type="common">Yeast</name>
    <name type="synonym">Candida kefyr</name>
    <dbReference type="NCBI Taxonomy" id="4911"/>
    <lineage>
        <taxon>Eukaryota</taxon>
        <taxon>Fungi</taxon>
        <taxon>Dikarya</taxon>
        <taxon>Ascomycota</taxon>
        <taxon>Saccharomycotina</taxon>
        <taxon>Saccharomycetes</taxon>
        <taxon>Saccharomycetales</taxon>
        <taxon>Saccharomycetaceae</taxon>
        <taxon>Kluyveromyces</taxon>
    </lineage>
</organism>
<dbReference type="SUPFAM" id="SSF53383">
    <property type="entry name" value="PLP-dependent transferases"/>
    <property type="match status" value="1"/>
</dbReference>
<name>A0ABX6EVD7_KLUMA</name>
<dbReference type="InterPro" id="IPR000277">
    <property type="entry name" value="Cys/Met-Metab_PyrdxlP-dep_enz"/>
</dbReference>
<dbReference type="Gene3D" id="3.40.640.10">
    <property type="entry name" value="Type I PLP-dependent aspartate aminotransferase-like (Major domain)"/>
    <property type="match status" value="1"/>
</dbReference>
<accession>A0ABX6EVD7</accession>
<keyword evidence="5" id="KW-1185">Reference proteome</keyword>
<dbReference type="InterPro" id="IPR015422">
    <property type="entry name" value="PyrdxlP-dep_Trfase_small"/>
</dbReference>
<dbReference type="PANTHER" id="PTHR42699">
    <property type="match status" value="1"/>
</dbReference>
<feature type="compositionally biased region" description="Polar residues" evidence="3">
    <location>
        <begin position="246"/>
        <end position="261"/>
    </location>
</feature>
<dbReference type="InterPro" id="IPR015424">
    <property type="entry name" value="PyrdxlP-dep_Trfase"/>
</dbReference>
<evidence type="ECO:0000256" key="2">
    <source>
        <dbReference type="ARBA" id="ARBA00022898"/>
    </source>
</evidence>
<evidence type="ECO:0000313" key="5">
    <source>
        <dbReference type="Proteomes" id="UP000422736"/>
    </source>
</evidence>